<dbReference type="Proteomes" id="UP000628017">
    <property type="component" value="Unassembled WGS sequence"/>
</dbReference>
<reference evidence="2" key="1">
    <citation type="journal article" date="2014" name="Int. J. Syst. Evol. Microbiol.">
        <title>Complete genome sequence of Corynebacterium casei LMG S-19264T (=DSM 44701T), isolated from a smear-ripened cheese.</title>
        <authorList>
            <consortium name="US DOE Joint Genome Institute (JGI-PGF)"/>
            <person name="Walter F."/>
            <person name="Albersmeier A."/>
            <person name="Kalinowski J."/>
            <person name="Ruckert C."/>
        </authorList>
    </citation>
    <scope>NUCLEOTIDE SEQUENCE</scope>
    <source>
        <strain evidence="2">CGMCC 1.15880</strain>
    </source>
</reference>
<gene>
    <name evidence="2" type="ORF">GCM10011498_33550</name>
</gene>
<keyword evidence="3" id="KW-1185">Reference proteome</keyword>
<organism evidence="2 3">
    <name type="scientific">Neptunicoccus cionae</name>
    <dbReference type="NCBI Taxonomy" id="2035344"/>
    <lineage>
        <taxon>Bacteria</taxon>
        <taxon>Pseudomonadati</taxon>
        <taxon>Pseudomonadota</taxon>
        <taxon>Alphaproteobacteria</taxon>
        <taxon>Rhodobacterales</taxon>
        <taxon>Paracoccaceae</taxon>
        <taxon>Neptunicoccus</taxon>
    </lineage>
</organism>
<name>A0A916R2I0_9RHOB</name>
<evidence type="ECO:0000313" key="3">
    <source>
        <dbReference type="Proteomes" id="UP000628017"/>
    </source>
</evidence>
<dbReference type="EMBL" id="BMKA01000006">
    <property type="protein sequence ID" value="GGA29644.1"/>
    <property type="molecule type" value="Genomic_DNA"/>
</dbReference>
<proteinExistence type="predicted"/>
<dbReference type="AlphaFoldDB" id="A0A916R2I0"/>
<sequence length="381" mass="41473">MVKQLVIHLGDRKTGSTAIQDALVAGAIQSPDASIFYPTGNNHIPLAKTLSVKALASQRDQRFGKLAKRIHRSDADIAVISAEHFESVDPAALQEALKEFFPDLLGRVRLLAYVRPHGDRLVSNYAEAIKLGHFDGDLDAYHAMRLEKRPLQYTPRFNRWRETFGSSFTLRPFVRGALVNGDIVADFAEFLLGDTPHQLADSPQSNPSMSLEDLAMMRLLQSRIAAVPNSTKFQVSLGKTLGTLLAEAPEQPANHTKLALHADLAEAVQEAYLADAQALDQAFFAPETPMKDALLAARSKAVKAPQSIAAEDHLSPEAIRMVDIWAGLLTSRKAPNGSALREILKDGPRAAKGTGPKGGGAKNQKTTGDQEFNEDDLLDLF</sequence>
<protein>
    <submittedName>
        <fullName evidence="2">Uncharacterized protein</fullName>
    </submittedName>
</protein>
<evidence type="ECO:0000256" key="1">
    <source>
        <dbReference type="SAM" id="MobiDB-lite"/>
    </source>
</evidence>
<comment type="caution">
    <text evidence="2">The sequence shown here is derived from an EMBL/GenBank/DDBJ whole genome shotgun (WGS) entry which is preliminary data.</text>
</comment>
<accession>A0A916R2I0</accession>
<feature type="region of interest" description="Disordered" evidence="1">
    <location>
        <begin position="344"/>
        <end position="381"/>
    </location>
</feature>
<feature type="compositionally biased region" description="Acidic residues" evidence="1">
    <location>
        <begin position="371"/>
        <end position="381"/>
    </location>
</feature>
<reference evidence="2" key="2">
    <citation type="submission" date="2020-09" db="EMBL/GenBank/DDBJ databases">
        <authorList>
            <person name="Sun Q."/>
            <person name="Zhou Y."/>
        </authorList>
    </citation>
    <scope>NUCLEOTIDE SEQUENCE</scope>
    <source>
        <strain evidence="2">CGMCC 1.15880</strain>
    </source>
</reference>
<dbReference type="RefSeq" id="WP_188678083.1">
    <property type="nucleotide sequence ID" value="NZ_BMKA01000006.1"/>
</dbReference>
<evidence type="ECO:0000313" key="2">
    <source>
        <dbReference type="EMBL" id="GGA29644.1"/>
    </source>
</evidence>